<dbReference type="SUPFAM" id="SSF47616">
    <property type="entry name" value="GST C-terminal domain-like"/>
    <property type="match status" value="1"/>
</dbReference>
<gene>
    <name evidence="2" type="ORF">DBRI00130_LOCUS37532</name>
</gene>
<accession>A0A7S4SMH7</accession>
<proteinExistence type="predicted"/>
<dbReference type="CDD" id="cd03039">
    <property type="entry name" value="GST_N_Sigma_like"/>
    <property type="match status" value="1"/>
</dbReference>
<dbReference type="InterPro" id="IPR032710">
    <property type="entry name" value="NTF2-like_dom_sf"/>
</dbReference>
<dbReference type="GO" id="GO:0004364">
    <property type="term" value="F:glutathione transferase activity"/>
    <property type="evidence" value="ECO:0007669"/>
    <property type="project" value="TreeGrafter"/>
</dbReference>
<dbReference type="InterPro" id="IPR036282">
    <property type="entry name" value="Glutathione-S-Trfase_C_sf"/>
</dbReference>
<dbReference type="Gene3D" id="3.10.450.50">
    <property type="match status" value="1"/>
</dbReference>
<dbReference type="PANTHER" id="PTHR11571">
    <property type="entry name" value="GLUTATHIONE S-TRANSFERASE"/>
    <property type="match status" value="1"/>
</dbReference>
<dbReference type="SUPFAM" id="SSF54427">
    <property type="entry name" value="NTF2-like"/>
    <property type="match status" value="1"/>
</dbReference>
<dbReference type="Gene3D" id="1.20.1050.130">
    <property type="match status" value="1"/>
</dbReference>
<dbReference type="AlphaFoldDB" id="A0A7S4SMH7"/>
<dbReference type="PROSITE" id="PS50404">
    <property type="entry name" value="GST_NTER"/>
    <property type="match status" value="1"/>
</dbReference>
<organism evidence="2">
    <name type="scientific">Ditylum brightwellii</name>
    <dbReference type="NCBI Taxonomy" id="49249"/>
    <lineage>
        <taxon>Eukaryota</taxon>
        <taxon>Sar</taxon>
        <taxon>Stramenopiles</taxon>
        <taxon>Ochrophyta</taxon>
        <taxon>Bacillariophyta</taxon>
        <taxon>Mediophyceae</taxon>
        <taxon>Lithodesmiophycidae</taxon>
        <taxon>Lithodesmiales</taxon>
        <taxon>Lithodesmiaceae</taxon>
        <taxon>Ditylum</taxon>
    </lineage>
</organism>
<dbReference type="SUPFAM" id="SSF52833">
    <property type="entry name" value="Thioredoxin-like"/>
    <property type="match status" value="1"/>
</dbReference>
<dbReference type="EMBL" id="HBNS01049116">
    <property type="protein sequence ID" value="CAE4650209.1"/>
    <property type="molecule type" value="Transcribed_RNA"/>
</dbReference>
<dbReference type="InterPro" id="IPR004045">
    <property type="entry name" value="Glutathione_S-Trfase_N"/>
</dbReference>
<reference evidence="2" key="1">
    <citation type="submission" date="2021-01" db="EMBL/GenBank/DDBJ databases">
        <authorList>
            <person name="Corre E."/>
            <person name="Pelletier E."/>
            <person name="Niang G."/>
            <person name="Scheremetjew M."/>
            <person name="Finn R."/>
            <person name="Kale V."/>
            <person name="Holt S."/>
            <person name="Cochrane G."/>
            <person name="Meng A."/>
            <person name="Brown T."/>
            <person name="Cohen L."/>
        </authorList>
    </citation>
    <scope>NUCLEOTIDE SEQUENCE</scope>
    <source>
        <strain evidence="2">GSO104</strain>
    </source>
</reference>
<dbReference type="GO" id="GO:0006749">
    <property type="term" value="P:glutathione metabolic process"/>
    <property type="evidence" value="ECO:0007669"/>
    <property type="project" value="TreeGrafter"/>
</dbReference>
<evidence type="ECO:0000259" key="1">
    <source>
        <dbReference type="PROSITE" id="PS50404"/>
    </source>
</evidence>
<dbReference type="PANTHER" id="PTHR11571:SF150">
    <property type="entry name" value="GLUTATHIONE S-TRANSFERASE"/>
    <property type="match status" value="1"/>
</dbReference>
<sequence length="353" mass="39510">MASASSARQKVKLFYFDCLRARAEHLRMMMRYASIPFEDELVAFNDWPSLKNGGKLPHGRGGKTQLPVLQKEDGTMIPETNDIAAYIARLSSVTSSRTNLYPELESARTMFNACNSGPLALAMPLANRASISESKEQLPEWMSTTLPLLQAYEKSLRTIQKSSATTGPFFNGEKPHYGEFGLFHVVDLIRFLDPSTLDTLPMLQTWSVSMSSLHGIKEYLSTRPQACTWQIGMKGSRMYGVDPIEMAQTYFELSNIHDMASIRTHLASDIVYDSSGTGLHHGISAVMDMMSCFHESYKDVHWEITGTRRGEEPLEAIVDFTMKLDANTETITGVETIKLNQVGEIAFIKVRKS</sequence>
<feature type="domain" description="GST N-terminal" evidence="1">
    <location>
        <begin position="10"/>
        <end position="95"/>
    </location>
</feature>
<dbReference type="Pfam" id="PF12680">
    <property type="entry name" value="SnoaL_2"/>
    <property type="match status" value="1"/>
</dbReference>
<dbReference type="InterPro" id="IPR004046">
    <property type="entry name" value="GST_C"/>
</dbReference>
<dbReference type="InterPro" id="IPR036249">
    <property type="entry name" value="Thioredoxin-like_sf"/>
</dbReference>
<name>A0A7S4SMH7_9STRA</name>
<protein>
    <recommendedName>
        <fullName evidence="1">GST N-terminal domain-containing protein</fullName>
    </recommendedName>
</protein>
<dbReference type="Pfam" id="PF14497">
    <property type="entry name" value="GST_C_3"/>
    <property type="match status" value="1"/>
</dbReference>
<dbReference type="InterPro" id="IPR050213">
    <property type="entry name" value="GST_superfamily"/>
</dbReference>
<evidence type="ECO:0000313" key="2">
    <source>
        <dbReference type="EMBL" id="CAE4650209.1"/>
    </source>
</evidence>
<dbReference type="InterPro" id="IPR037401">
    <property type="entry name" value="SnoaL-like"/>
</dbReference>